<proteinExistence type="predicted"/>
<gene>
    <name evidence="1" type="ORF">J7I42_27375</name>
</gene>
<evidence type="ECO:0000313" key="2">
    <source>
        <dbReference type="Proteomes" id="UP000677244"/>
    </source>
</evidence>
<dbReference type="Proteomes" id="UP000677244">
    <property type="component" value="Unassembled WGS sequence"/>
</dbReference>
<protein>
    <submittedName>
        <fullName evidence="1">Uncharacterized protein</fullName>
    </submittedName>
</protein>
<name>A0ABS3Z1K8_9BACT</name>
<sequence>MKHESVLSLFLFIYLLLFCMCSGKDSKIITPDKFINNVVVNKDDYLKDSLLICERLKIDLLNHERFFNNTAYFEMTEIIIDTIIYYGDLKKMAAFIIVKNPSYRQLYPDKTHRWYYEGTSYLGKKMGDSLSLSWIGPSFSNSINKAELSKILRDYYFMEYATMDASEPTGCKYNLNDMRFGDCVVNSFKNK</sequence>
<reference evidence="1 2" key="1">
    <citation type="submission" date="2021-03" db="EMBL/GenBank/DDBJ databases">
        <title>Assistant Professor.</title>
        <authorList>
            <person name="Huq M.A."/>
        </authorList>
    </citation>
    <scope>NUCLEOTIDE SEQUENCE [LARGE SCALE GENOMIC DNA]</scope>
    <source>
        <strain evidence="1 2">MAH-29</strain>
    </source>
</reference>
<evidence type="ECO:0000313" key="1">
    <source>
        <dbReference type="EMBL" id="MBO9204038.1"/>
    </source>
</evidence>
<organism evidence="1 2">
    <name type="scientific">Niastella soli</name>
    <dbReference type="NCBI Taxonomy" id="2821487"/>
    <lineage>
        <taxon>Bacteria</taxon>
        <taxon>Pseudomonadati</taxon>
        <taxon>Bacteroidota</taxon>
        <taxon>Chitinophagia</taxon>
        <taxon>Chitinophagales</taxon>
        <taxon>Chitinophagaceae</taxon>
        <taxon>Niastella</taxon>
    </lineage>
</organism>
<comment type="caution">
    <text evidence="1">The sequence shown here is derived from an EMBL/GenBank/DDBJ whole genome shotgun (WGS) entry which is preliminary data.</text>
</comment>
<dbReference type="RefSeq" id="WP_209142216.1">
    <property type="nucleotide sequence ID" value="NZ_JAGHKO010000011.1"/>
</dbReference>
<keyword evidence="2" id="KW-1185">Reference proteome</keyword>
<accession>A0ABS3Z1K8</accession>
<dbReference type="EMBL" id="JAGHKO010000011">
    <property type="protein sequence ID" value="MBO9204038.1"/>
    <property type="molecule type" value="Genomic_DNA"/>
</dbReference>